<organism evidence="1">
    <name type="scientific">marine sediment metagenome</name>
    <dbReference type="NCBI Taxonomy" id="412755"/>
    <lineage>
        <taxon>unclassified sequences</taxon>
        <taxon>metagenomes</taxon>
        <taxon>ecological metagenomes</taxon>
    </lineage>
</organism>
<dbReference type="EMBL" id="BARU01017711">
    <property type="protein sequence ID" value="GAH61690.1"/>
    <property type="molecule type" value="Genomic_DNA"/>
</dbReference>
<evidence type="ECO:0000313" key="1">
    <source>
        <dbReference type="EMBL" id="GAH61690.1"/>
    </source>
</evidence>
<protein>
    <recommendedName>
        <fullName evidence="2">Amidohydrolase-related domain-containing protein</fullName>
    </recommendedName>
</protein>
<evidence type="ECO:0008006" key="2">
    <source>
        <dbReference type="Google" id="ProtNLM"/>
    </source>
</evidence>
<gene>
    <name evidence="1" type="ORF">S03H2_29348</name>
</gene>
<sequence>MQEYISDYFNDDVAFSSKYNGPKFDAHVHLGSIDGIHNLIKFREEFNIKKSVGIIWGNDYDKLETNFPDKFV</sequence>
<dbReference type="AlphaFoldDB" id="X1HX92"/>
<reference evidence="1" key="1">
    <citation type="journal article" date="2014" name="Front. Microbiol.">
        <title>High frequency of phylogenetically diverse reductive dehalogenase-homologous genes in deep subseafloor sedimentary metagenomes.</title>
        <authorList>
            <person name="Kawai M."/>
            <person name="Futagami T."/>
            <person name="Toyoda A."/>
            <person name="Takaki Y."/>
            <person name="Nishi S."/>
            <person name="Hori S."/>
            <person name="Arai W."/>
            <person name="Tsubouchi T."/>
            <person name="Morono Y."/>
            <person name="Uchiyama I."/>
            <person name="Ito T."/>
            <person name="Fujiyama A."/>
            <person name="Inagaki F."/>
            <person name="Takami H."/>
        </authorList>
    </citation>
    <scope>NUCLEOTIDE SEQUENCE</scope>
    <source>
        <strain evidence="1">Expedition CK06-06</strain>
    </source>
</reference>
<accession>X1HX92</accession>
<comment type="caution">
    <text evidence="1">The sequence shown here is derived from an EMBL/GenBank/DDBJ whole genome shotgun (WGS) entry which is preliminary data.</text>
</comment>
<proteinExistence type="predicted"/>
<name>X1HX92_9ZZZZ</name>
<feature type="non-terminal residue" evidence="1">
    <location>
        <position position="72"/>
    </location>
</feature>